<dbReference type="PANTHER" id="PTHR47505:SF1">
    <property type="entry name" value="DNA UTILIZATION PROTEIN YHGH"/>
    <property type="match status" value="1"/>
</dbReference>
<proteinExistence type="inferred from homology"/>
<dbReference type="InterPro" id="IPR029057">
    <property type="entry name" value="PRTase-like"/>
</dbReference>
<dbReference type="EMBL" id="PGXC01000001">
    <property type="protein sequence ID" value="PKK92007.1"/>
    <property type="molecule type" value="Genomic_DNA"/>
</dbReference>
<dbReference type="InterPro" id="IPR000836">
    <property type="entry name" value="PRTase_dom"/>
</dbReference>
<dbReference type="CDD" id="cd06223">
    <property type="entry name" value="PRTases_typeI"/>
    <property type="match status" value="1"/>
</dbReference>
<dbReference type="PANTHER" id="PTHR47505">
    <property type="entry name" value="DNA UTILIZATION PROTEIN YHGH"/>
    <property type="match status" value="1"/>
</dbReference>
<gene>
    <name evidence="2" type="ORF">CVV64_00910</name>
</gene>
<evidence type="ECO:0008006" key="4">
    <source>
        <dbReference type="Google" id="ProtNLM"/>
    </source>
</evidence>
<dbReference type="AlphaFoldDB" id="A0A2N1PUJ3"/>
<name>A0A2N1PUJ3_9BACT</name>
<dbReference type="Gene3D" id="3.40.50.2020">
    <property type="match status" value="1"/>
</dbReference>
<dbReference type="Proteomes" id="UP000233256">
    <property type="component" value="Unassembled WGS sequence"/>
</dbReference>
<reference evidence="2 3" key="1">
    <citation type="journal article" date="2017" name="ISME J.">
        <title>Potential for microbial H2 and metal transformations associated with novel bacteria and archaea in deep terrestrial subsurface sediments.</title>
        <authorList>
            <person name="Hernsdorf A.W."/>
            <person name="Amano Y."/>
            <person name="Miyakawa K."/>
            <person name="Ise K."/>
            <person name="Suzuki Y."/>
            <person name="Anantharaman K."/>
            <person name="Probst A."/>
            <person name="Burstein D."/>
            <person name="Thomas B.C."/>
            <person name="Banfield J.F."/>
        </authorList>
    </citation>
    <scope>NUCLEOTIDE SEQUENCE [LARGE SCALE GENOMIC DNA]</scope>
    <source>
        <strain evidence="2">HGW-Wallbacteria-1</strain>
    </source>
</reference>
<evidence type="ECO:0000313" key="3">
    <source>
        <dbReference type="Proteomes" id="UP000233256"/>
    </source>
</evidence>
<dbReference type="InterPro" id="IPR051910">
    <property type="entry name" value="ComF/GntX_DNA_util-trans"/>
</dbReference>
<evidence type="ECO:0000313" key="2">
    <source>
        <dbReference type="EMBL" id="PKK92007.1"/>
    </source>
</evidence>
<accession>A0A2N1PUJ3</accession>
<dbReference type="SUPFAM" id="SSF53271">
    <property type="entry name" value="PRTase-like"/>
    <property type="match status" value="1"/>
</dbReference>
<comment type="caution">
    <text evidence="2">The sequence shown here is derived from an EMBL/GenBank/DDBJ whole genome shotgun (WGS) entry which is preliminary data.</text>
</comment>
<protein>
    <recommendedName>
        <fullName evidence="4">Phosphoribosyltransferase domain-containing protein</fullName>
    </recommendedName>
</protein>
<organism evidence="2 3">
    <name type="scientific">Candidatus Wallbacteria bacterium HGW-Wallbacteria-1</name>
    <dbReference type="NCBI Taxonomy" id="2013854"/>
    <lineage>
        <taxon>Bacteria</taxon>
        <taxon>Candidatus Walliibacteriota</taxon>
    </lineage>
</organism>
<sequence length="248" mass="27338">MCSLLRGFYSLVYPRVCRLCDGVRVQAPSWWCESCLEELWQTQPVSETAPVCPDVSLNAGQPLGGNLLLMAIGPYEGRWRQEIRQFKFHGDIELGRAMGHVLWSRIVRRFTAEQRTVPKASDWVIIGAPSSPSRNAGRGFEPGEILAQGLSLASGISVQSGFLRRLEGLAQRDAPARNRVENAQLIQPACDQWTHWPDWAKCVILVDDVATTMASMHRMADILYASGIETVVGAVAGRTPLTLVDPPA</sequence>
<comment type="similarity">
    <text evidence="1">Belongs to the ComF/GntX family.</text>
</comment>
<evidence type="ECO:0000256" key="1">
    <source>
        <dbReference type="ARBA" id="ARBA00008007"/>
    </source>
</evidence>